<dbReference type="Proteomes" id="UP001291623">
    <property type="component" value="Unassembled WGS sequence"/>
</dbReference>
<evidence type="ECO:0000313" key="2">
    <source>
        <dbReference type="Proteomes" id="UP001291623"/>
    </source>
</evidence>
<protein>
    <submittedName>
        <fullName evidence="1">Uncharacterized protein</fullName>
    </submittedName>
</protein>
<evidence type="ECO:0000313" key="1">
    <source>
        <dbReference type="EMBL" id="KAK4350395.1"/>
    </source>
</evidence>
<organism evidence="1 2">
    <name type="scientific">Anisodus tanguticus</name>
    <dbReference type="NCBI Taxonomy" id="243964"/>
    <lineage>
        <taxon>Eukaryota</taxon>
        <taxon>Viridiplantae</taxon>
        <taxon>Streptophyta</taxon>
        <taxon>Embryophyta</taxon>
        <taxon>Tracheophyta</taxon>
        <taxon>Spermatophyta</taxon>
        <taxon>Magnoliopsida</taxon>
        <taxon>eudicotyledons</taxon>
        <taxon>Gunneridae</taxon>
        <taxon>Pentapetalae</taxon>
        <taxon>asterids</taxon>
        <taxon>lamiids</taxon>
        <taxon>Solanales</taxon>
        <taxon>Solanaceae</taxon>
        <taxon>Solanoideae</taxon>
        <taxon>Hyoscyameae</taxon>
        <taxon>Anisodus</taxon>
    </lineage>
</organism>
<dbReference type="AlphaFoldDB" id="A0AAE1V7H0"/>
<reference evidence="1" key="1">
    <citation type="submission" date="2023-12" db="EMBL/GenBank/DDBJ databases">
        <title>Genome assembly of Anisodus tanguticus.</title>
        <authorList>
            <person name="Wang Y.-J."/>
        </authorList>
    </citation>
    <scope>NUCLEOTIDE SEQUENCE</scope>
    <source>
        <strain evidence="1">KB-2021</strain>
        <tissue evidence="1">Leaf</tissue>
    </source>
</reference>
<proteinExistence type="predicted"/>
<accession>A0AAE1V7H0</accession>
<comment type="caution">
    <text evidence="1">The sequence shown here is derived from an EMBL/GenBank/DDBJ whole genome shotgun (WGS) entry which is preliminary data.</text>
</comment>
<gene>
    <name evidence="1" type="ORF">RND71_029708</name>
</gene>
<name>A0AAE1V7H0_9SOLA</name>
<keyword evidence="2" id="KW-1185">Reference proteome</keyword>
<sequence>MEFTGDSEGSGTVVVSLQRRNAGVMPEYYKSTISPVQTNNLTCLWVMIMISKLALIMRQVPERPTSWMVALQFSLGAWFSSLCSNAAALIGKFHQIYKVDAR</sequence>
<dbReference type="EMBL" id="JAVYJV010000016">
    <property type="protein sequence ID" value="KAK4350395.1"/>
    <property type="molecule type" value="Genomic_DNA"/>
</dbReference>